<keyword evidence="3" id="KW-1185">Reference proteome</keyword>
<accession>A0A2N3Y3K9</accession>
<sequence>MATRASTARGSTARKTWGGSQARRVELAAPSCNVMLRTAAPGPAVRKVDSYGVVTSSRVAITW</sequence>
<gene>
    <name evidence="2" type="ORF">A8926_5499</name>
</gene>
<evidence type="ECO:0000313" key="2">
    <source>
        <dbReference type="EMBL" id="PKW17526.1"/>
    </source>
</evidence>
<dbReference type="AlphaFoldDB" id="A0A2N3Y3K9"/>
<protein>
    <submittedName>
        <fullName evidence="2">Uncharacterized protein</fullName>
    </submittedName>
</protein>
<dbReference type="EMBL" id="PJNB01000001">
    <property type="protein sequence ID" value="PKW17526.1"/>
    <property type="molecule type" value="Genomic_DNA"/>
</dbReference>
<feature type="compositionally biased region" description="Low complexity" evidence="1">
    <location>
        <begin position="1"/>
        <end position="16"/>
    </location>
</feature>
<dbReference type="Proteomes" id="UP000233786">
    <property type="component" value="Unassembled WGS sequence"/>
</dbReference>
<comment type="caution">
    <text evidence="2">The sequence shown here is derived from an EMBL/GenBank/DDBJ whole genome shotgun (WGS) entry which is preliminary data.</text>
</comment>
<proteinExistence type="predicted"/>
<name>A0A2N3Y3K9_SACSN</name>
<evidence type="ECO:0000256" key="1">
    <source>
        <dbReference type="SAM" id="MobiDB-lite"/>
    </source>
</evidence>
<organism evidence="2 3">
    <name type="scientific">Saccharopolyspora spinosa</name>
    <dbReference type="NCBI Taxonomy" id="60894"/>
    <lineage>
        <taxon>Bacteria</taxon>
        <taxon>Bacillati</taxon>
        <taxon>Actinomycetota</taxon>
        <taxon>Actinomycetes</taxon>
        <taxon>Pseudonocardiales</taxon>
        <taxon>Pseudonocardiaceae</taxon>
        <taxon>Saccharopolyspora</taxon>
    </lineage>
</organism>
<reference evidence="2" key="1">
    <citation type="submission" date="2017-12" db="EMBL/GenBank/DDBJ databases">
        <title>Sequencing the genomes of 1000 Actinobacteria strains.</title>
        <authorList>
            <person name="Klenk H.-P."/>
        </authorList>
    </citation>
    <scope>NUCLEOTIDE SEQUENCE [LARGE SCALE GENOMIC DNA]</scope>
    <source>
        <strain evidence="2">DSM 44228</strain>
    </source>
</reference>
<evidence type="ECO:0000313" key="3">
    <source>
        <dbReference type="Proteomes" id="UP000233786"/>
    </source>
</evidence>
<feature type="region of interest" description="Disordered" evidence="1">
    <location>
        <begin position="1"/>
        <end position="22"/>
    </location>
</feature>
<dbReference type="STRING" id="994479.GCA_000194155_00947"/>